<keyword evidence="4" id="KW-1185">Reference proteome</keyword>
<sequence>MKMEVSMAVGTCPKRTYAALAGLFLAMCSGLVACATHQSTIVEELSSRSRIPPTELQQLLNDCDRTQRSMNICAFRDFVASDLDLDAALKAKRESLPQCRAQIDGAQAAWEAEREKACNEEPEAEEGGSMRPMLISACKTTATRARITFVKEIK</sequence>
<evidence type="ECO:0000256" key="1">
    <source>
        <dbReference type="SAM" id="SignalP"/>
    </source>
</evidence>
<reference evidence="3 4" key="1">
    <citation type="submission" date="2019-03" db="EMBL/GenBank/DDBJ databases">
        <title>Tal1 in Xanthomonas translucens pv. cerealis Contributes to Virulence in Bacterial Leaf Streak of Wheat.</title>
        <authorList>
            <person name="Shah S.M.A."/>
            <person name="Haq F."/>
            <person name="Ma W."/>
            <person name="Xu X."/>
            <person name="Wang S."/>
            <person name="Xu Z."/>
            <person name="Zou L."/>
            <person name="Zhu B."/>
            <person name="Chen G."/>
        </authorList>
    </citation>
    <scope>NUCLEOTIDE SEQUENCE [LARGE SCALE GENOMIC DNA]</scope>
    <source>
        <strain evidence="3 4">01</strain>
    </source>
</reference>
<dbReference type="RefSeq" id="WP_142741818.1">
    <property type="nucleotide sequence ID" value="NZ_CP038228.1"/>
</dbReference>
<dbReference type="AlphaFoldDB" id="A0A514E9H6"/>
<dbReference type="InterPro" id="IPR009739">
    <property type="entry name" value="LprI-like_N"/>
</dbReference>
<keyword evidence="1" id="KW-0732">Signal</keyword>
<accession>A0A514E9H6</accession>
<evidence type="ECO:0000313" key="3">
    <source>
        <dbReference type="EMBL" id="QDI02671.1"/>
    </source>
</evidence>
<evidence type="ECO:0000259" key="2">
    <source>
        <dbReference type="Pfam" id="PF07007"/>
    </source>
</evidence>
<name>A0A514E9H6_9XANT</name>
<feature type="signal peptide" evidence="1">
    <location>
        <begin position="1"/>
        <end position="33"/>
    </location>
</feature>
<organism evidence="3 4">
    <name type="scientific">Xanthomonas cerealis pv. cerealis</name>
    <dbReference type="NCBI Taxonomy" id="152263"/>
    <lineage>
        <taxon>Bacteria</taxon>
        <taxon>Pseudomonadati</taxon>
        <taxon>Pseudomonadota</taxon>
        <taxon>Gammaproteobacteria</taxon>
        <taxon>Lysobacterales</taxon>
        <taxon>Lysobacteraceae</taxon>
        <taxon>Xanthomonas</taxon>
        <taxon>Xanthomonas translucens group</taxon>
        <taxon>Xanthomonas cerealis</taxon>
    </lineage>
</organism>
<feature type="chain" id="PRO_5022036458" evidence="1">
    <location>
        <begin position="34"/>
        <end position="154"/>
    </location>
</feature>
<evidence type="ECO:0000313" key="4">
    <source>
        <dbReference type="Proteomes" id="UP000319349"/>
    </source>
</evidence>
<dbReference type="PROSITE" id="PS51257">
    <property type="entry name" value="PROKAR_LIPOPROTEIN"/>
    <property type="match status" value="1"/>
</dbReference>
<dbReference type="EMBL" id="CP038228">
    <property type="protein sequence ID" value="QDI02671.1"/>
    <property type="molecule type" value="Genomic_DNA"/>
</dbReference>
<proteinExistence type="predicted"/>
<dbReference type="Pfam" id="PF07007">
    <property type="entry name" value="LprI"/>
    <property type="match status" value="1"/>
</dbReference>
<gene>
    <name evidence="3" type="ORF">E4A48_02220</name>
</gene>
<feature type="domain" description="Lysozyme inhibitor LprI-like N-terminal" evidence="2">
    <location>
        <begin position="65"/>
        <end position="147"/>
    </location>
</feature>
<protein>
    <submittedName>
        <fullName evidence="3">DUF1311 domain-containing protein</fullName>
    </submittedName>
</protein>
<dbReference type="Proteomes" id="UP000319349">
    <property type="component" value="Chromosome"/>
</dbReference>
<dbReference type="Gene3D" id="1.20.1270.180">
    <property type="match status" value="1"/>
</dbReference>